<protein>
    <submittedName>
        <fullName evidence="1">Pimeloyl-ACP methyl ester carboxylesterase</fullName>
    </submittedName>
</protein>
<dbReference type="SUPFAM" id="SSF53474">
    <property type="entry name" value="alpha/beta-Hydrolases"/>
    <property type="match status" value="1"/>
</dbReference>
<comment type="caution">
    <text evidence="1">The sequence shown here is derived from an EMBL/GenBank/DDBJ whole genome shotgun (WGS) entry which is preliminary data.</text>
</comment>
<dbReference type="EMBL" id="JACHMB010000001">
    <property type="protein sequence ID" value="MBB5773697.1"/>
    <property type="molecule type" value="Genomic_DNA"/>
</dbReference>
<evidence type="ECO:0000313" key="2">
    <source>
        <dbReference type="Proteomes" id="UP000579153"/>
    </source>
</evidence>
<evidence type="ECO:0000313" key="1">
    <source>
        <dbReference type="EMBL" id="MBB5773697.1"/>
    </source>
</evidence>
<keyword evidence="2" id="KW-1185">Reference proteome</keyword>
<dbReference type="Proteomes" id="UP000579153">
    <property type="component" value="Unassembled WGS sequence"/>
</dbReference>
<sequence>MPVRLVTGEFDPLIDATLDARVTVIPGTGHHPQLTHPAHVAAVAKANVPIC</sequence>
<dbReference type="Gene3D" id="3.40.50.1820">
    <property type="entry name" value="alpha/beta hydrolase"/>
    <property type="match status" value="1"/>
</dbReference>
<proteinExistence type="predicted"/>
<dbReference type="RefSeq" id="WP_185067641.1">
    <property type="nucleotide sequence ID" value="NZ_CBDRAU010000046.1"/>
</dbReference>
<accession>A0A7W9L7P8</accession>
<dbReference type="InterPro" id="IPR029058">
    <property type="entry name" value="AB_hydrolase_fold"/>
</dbReference>
<name>A0A7W9L7P8_9ACTN</name>
<organism evidence="1 2">
    <name type="scientific">Nonomuraea jabiensis</name>
    <dbReference type="NCBI Taxonomy" id="882448"/>
    <lineage>
        <taxon>Bacteria</taxon>
        <taxon>Bacillati</taxon>
        <taxon>Actinomycetota</taxon>
        <taxon>Actinomycetes</taxon>
        <taxon>Streptosporangiales</taxon>
        <taxon>Streptosporangiaceae</taxon>
        <taxon>Nonomuraea</taxon>
    </lineage>
</organism>
<reference evidence="1 2" key="1">
    <citation type="submission" date="2020-08" db="EMBL/GenBank/DDBJ databases">
        <title>Sequencing the genomes of 1000 actinobacteria strains.</title>
        <authorList>
            <person name="Klenk H.-P."/>
        </authorList>
    </citation>
    <scope>NUCLEOTIDE SEQUENCE [LARGE SCALE GENOMIC DNA]</scope>
    <source>
        <strain evidence="1 2">DSM 45507</strain>
    </source>
</reference>
<gene>
    <name evidence="1" type="ORF">HD596_000453</name>
</gene>
<dbReference type="AlphaFoldDB" id="A0A7W9L7P8"/>